<dbReference type="SUPFAM" id="SSF53474">
    <property type="entry name" value="alpha/beta-Hydrolases"/>
    <property type="match status" value="1"/>
</dbReference>
<dbReference type="OrthoDB" id="2418081at2759"/>
<evidence type="ECO:0000256" key="1">
    <source>
        <dbReference type="ARBA" id="ARBA00006499"/>
    </source>
</evidence>
<evidence type="ECO:0000259" key="4">
    <source>
        <dbReference type="Pfam" id="PF02230"/>
    </source>
</evidence>
<feature type="domain" description="Phospholipase/carboxylesterase/thioesterase" evidence="4">
    <location>
        <begin position="13"/>
        <end position="168"/>
    </location>
</feature>
<organism evidence="5 6">
    <name type="scientific">Fusarium torreyae</name>
    <dbReference type="NCBI Taxonomy" id="1237075"/>
    <lineage>
        <taxon>Eukaryota</taxon>
        <taxon>Fungi</taxon>
        <taxon>Dikarya</taxon>
        <taxon>Ascomycota</taxon>
        <taxon>Pezizomycotina</taxon>
        <taxon>Sordariomycetes</taxon>
        <taxon>Hypocreomycetidae</taxon>
        <taxon>Hypocreales</taxon>
        <taxon>Nectriaceae</taxon>
        <taxon>Fusarium</taxon>
    </lineage>
</organism>
<comment type="caution">
    <text evidence="5">The sequence shown here is derived from an EMBL/GenBank/DDBJ whole genome shotgun (WGS) entry which is preliminary data.</text>
</comment>
<dbReference type="GO" id="GO:0008474">
    <property type="term" value="F:palmitoyl-(protein) hydrolase activity"/>
    <property type="evidence" value="ECO:0007669"/>
    <property type="project" value="TreeGrafter"/>
</dbReference>
<evidence type="ECO:0000313" key="6">
    <source>
        <dbReference type="Proteomes" id="UP001152049"/>
    </source>
</evidence>
<evidence type="ECO:0000256" key="3">
    <source>
        <dbReference type="SAM" id="Phobius"/>
    </source>
</evidence>
<name>A0A9W8V781_9HYPO</name>
<keyword evidence="6" id="KW-1185">Reference proteome</keyword>
<evidence type="ECO:0000313" key="5">
    <source>
        <dbReference type="EMBL" id="KAJ4245550.1"/>
    </source>
</evidence>
<sequence length="304" mass="33705">MVRSFYSQNNSSLYIVEPSGPHTHSLILLHGLGSNGEKFGRELVETGICSDGKSLTDLLPGARLIFPTSKKRRSSAFRRAMLTQWFDVALLEDPSYRNQTQYQGLEESSREIFHLISEERGKISDKNILIGGISQGCAMSIVCLLALGFPIGGFVGMSGWLPFASEIQKLAADDDESLQFSDDSDPFAFSSNGENDSDDGSTQVYRYARGLLSLQSPELPTASDALTTPVFLGHGEEDEKIKLSLGEEACRVLRSVVFQVEWASYQGRGHWYKVPDEIDDIVRFFTQKAGWSLQLPMGQTQNDQ</sequence>
<gene>
    <name evidence="5" type="ORF">NW762_014059</name>
</gene>
<reference evidence="5" key="1">
    <citation type="submission" date="2022-09" db="EMBL/GenBank/DDBJ databases">
        <title>Fusarium specimens isolated from Avocado Roots.</title>
        <authorList>
            <person name="Stajich J."/>
            <person name="Roper C."/>
            <person name="Heimlech-Rivalta G."/>
        </authorList>
    </citation>
    <scope>NUCLEOTIDE SEQUENCE</scope>
    <source>
        <strain evidence="5">CF00136</strain>
    </source>
</reference>
<dbReference type="InterPro" id="IPR050565">
    <property type="entry name" value="LYPA1-2/EST-like"/>
</dbReference>
<keyword evidence="3" id="KW-1133">Transmembrane helix</keyword>
<dbReference type="EMBL" id="JAOQAZ010000046">
    <property type="protein sequence ID" value="KAJ4245550.1"/>
    <property type="molecule type" value="Genomic_DNA"/>
</dbReference>
<comment type="similarity">
    <text evidence="1">Belongs to the AB hydrolase superfamily. AB hydrolase 2 family.</text>
</comment>
<proteinExistence type="inferred from homology"/>
<dbReference type="GO" id="GO:0005737">
    <property type="term" value="C:cytoplasm"/>
    <property type="evidence" value="ECO:0007669"/>
    <property type="project" value="TreeGrafter"/>
</dbReference>
<dbReference type="Proteomes" id="UP001152049">
    <property type="component" value="Unassembled WGS sequence"/>
</dbReference>
<protein>
    <recommendedName>
        <fullName evidence="4">Phospholipase/carboxylesterase/thioesterase domain-containing protein</fullName>
    </recommendedName>
</protein>
<feature type="region of interest" description="Disordered" evidence="2">
    <location>
        <begin position="175"/>
        <end position="200"/>
    </location>
</feature>
<feature type="compositionally biased region" description="Acidic residues" evidence="2">
    <location>
        <begin position="175"/>
        <end position="185"/>
    </location>
</feature>
<dbReference type="Pfam" id="PF02230">
    <property type="entry name" value="Abhydrolase_2"/>
    <property type="match status" value="2"/>
</dbReference>
<dbReference type="InterPro" id="IPR003140">
    <property type="entry name" value="PLipase/COase/thioEstase"/>
</dbReference>
<accession>A0A9W8V781</accession>
<dbReference type="Gene3D" id="3.40.50.1820">
    <property type="entry name" value="alpha/beta hydrolase"/>
    <property type="match status" value="1"/>
</dbReference>
<dbReference type="AlphaFoldDB" id="A0A9W8V781"/>
<feature type="domain" description="Phospholipase/carboxylesterase/thioesterase" evidence="4">
    <location>
        <begin position="216"/>
        <end position="284"/>
    </location>
</feature>
<evidence type="ECO:0000256" key="2">
    <source>
        <dbReference type="SAM" id="MobiDB-lite"/>
    </source>
</evidence>
<feature type="transmembrane region" description="Helical" evidence="3">
    <location>
        <begin position="128"/>
        <end position="161"/>
    </location>
</feature>
<keyword evidence="3" id="KW-0472">Membrane</keyword>
<dbReference type="PANTHER" id="PTHR10655">
    <property type="entry name" value="LYSOPHOSPHOLIPASE-RELATED"/>
    <property type="match status" value="1"/>
</dbReference>
<dbReference type="GO" id="GO:0052689">
    <property type="term" value="F:carboxylic ester hydrolase activity"/>
    <property type="evidence" value="ECO:0007669"/>
    <property type="project" value="TreeGrafter"/>
</dbReference>
<dbReference type="PANTHER" id="PTHR10655:SF63">
    <property type="entry name" value="PHOSPHOLIPASE_CARBOXYLESTERASE_THIOESTERASE DOMAIN-CONTAINING PROTEIN"/>
    <property type="match status" value="1"/>
</dbReference>
<keyword evidence="3" id="KW-0812">Transmembrane</keyword>
<dbReference type="InterPro" id="IPR029058">
    <property type="entry name" value="AB_hydrolase_fold"/>
</dbReference>